<dbReference type="Proteomes" id="UP000494040">
    <property type="component" value="Unassembled WGS sequence"/>
</dbReference>
<dbReference type="Pfam" id="PF00089">
    <property type="entry name" value="Trypsin"/>
    <property type="match status" value="1"/>
</dbReference>
<keyword evidence="4" id="KW-1185">Reference proteome</keyword>
<feature type="domain" description="Peptidase S1" evidence="2">
    <location>
        <begin position="18"/>
        <end position="285"/>
    </location>
</feature>
<accession>A0A8I6S805</accession>
<evidence type="ECO:0000313" key="3">
    <source>
        <dbReference type="EnsemblMetazoa" id="XP_014260777.1"/>
    </source>
</evidence>
<dbReference type="EnsemblMetazoa" id="XM_014405291.2">
    <property type="protein sequence ID" value="XP_014260777.1"/>
    <property type="gene ID" value="LOC106673248"/>
</dbReference>
<dbReference type="RefSeq" id="XP_014260777.1">
    <property type="nucleotide sequence ID" value="XM_014405291.2"/>
</dbReference>
<evidence type="ECO:0000313" key="4">
    <source>
        <dbReference type="Proteomes" id="UP000494040"/>
    </source>
</evidence>
<dbReference type="KEGG" id="clec:106673248"/>
<dbReference type="AlphaFoldDB" id="A0A8I6S805"/>
<proteinExistence type="predicted"/>
<dbReference type="InterPro" id="IPR009003">
    <property type="entry name" value="Peptidase_S1_PA"/>
</dbReference>
<feature type="signal peptide" evidence="1">
    <location>
        <begin position="1"/>
        <end position="23"/>
    </location>
</feature>
<dbReference type="PROSITE" id="PS50240">
    <property type="entry name" value="TRYPSIN_DOM"/>
    <property type="match status" value="1"/>
</dbReference>
<dbReference type="InterPro" id="IPR051333">
    <property type="entry name" value="CLIP_Serine_Protease"/>
</dbReference>
<reference evidence="3" key="1">
    <citation type="submission" date="2022-01" db="UniProtKB">
        <authorList>
            <consortium name="EnsemblMetazoa"/>
        </authorList>
    </citation>
    <scope>IDENTIFICATION</scope>
</reference>
<evidence type="ECO:0000259" key="2">
    <source>
        <dbReference type="PROSITE" id="PS50240"/>
    </source>
</evidence>
<dbReference type="InterPro" id="IPR001254">
    <property type="entry name" value="Trypsin_dom"/>
</dbReference>
<dbReference type="Gene3D" id="2.40.10.10">
    <property type="entry name" value="Trypsin-like serine proteases"/>
    <property type="match status" value="2"/>
</dbReference>
<keyword evidence="1" id="KW-0732">Signal</keyword>
<dbReference type="PANTHER" id="PTHR24260:SF136">
    <property type="entry name" value="GH08193P-RELATED"/>
    <property type="match status" value="1"/>
</dbReference>
<organism evidence="3 4">
    <name type="scientific">Cimex lectularius</name>
    <name type="common">Bed bug</name>
    <name type="synonym">Acanthia lectularia</name>
    <dbReference type="NCBI Taxonomy" id="79782"/>
    <lineage>
        <taxon>Eukaryota</taxon>
        <taxon>Metazoa</taxon>
        <taxon>Ecdysozoa</taxon>
        <taxon>Arthropoda</taxon>
        <taxon>Hexapoda</taxon>
        <taxon>Insecta</taxon>
        <taxon>Pterygota</taxon>
        <taxon>Neoptera</taxon>
        <taxon>Paraneoptera</taxon>
        <taxon>Hemiptera</taxon>
        <taxon>Heteroptera</taxon>
        <taxon>Panheteroptera</taxon>
        <taxon>Cimicomorpha</taxon>
        <taxon>Cimicidae</taxon>
        <taxon>Cimex</taxon>
    </lineage>
</organism>
<sequence>MFYCKVMATVFFILLILVIHSLSTEWEIPAVKKYPFVVSIQKKWKEQHVCLGTIINVNYVITSCNCFCDWNEPWGERVCYGKGDFVLYYSKNRTAQDDRGESKEIAALKIHPDCGRFKKRLGWDYNMAIVVSKSEFKSWPSAKPIFNLVKREAVASLHGYQNGECTSVVRRNGSTFVNLTNRIYFQAVELTVLTFDDCIKAICLFSHDSCLTKDSDDDHHICVRPLRFDNHICELDQGAPLLCANRFWAILDWKPLCSTSVRSPALFSILNPIGVLYNVLKDGSSHINGSTILTFICLCLHIFLFLNV</sequence>
<name>A0A8I6S805_CIMLE</name>
<feature type="chain" id="PRO_5035210066" description="Peptidase S1 domain-containing protein" evidence="1">
    <location>
        <begin position="24"/>
        <end position="308"/>
    </location>
</feature>
<dbReference type="GO" id="GO:0004252">
    <property type="term" value="F:serine-type endopeptidase activity"/>
    <property type="evidence" value="ECO:0007669"/>
    <property type="project" value="InterPro"/>
</dbReference>
<evidence type="ECO:0000256" key="1">
    <source>
        <dbReference type="SAM" id="SignalP"/>
    </source>
</evidence>
<dbReference type="SUPFAM" id="SSF50494">
    <property type="entry name" value="Trypsin-like serine proteases"/>
    <property type="match status" value="1"/>
</dbReference>
<dbReference type="InterPro" id="IPR043504">
    <property type="entry name" value="Peptidase_S1_PA_chymotrypsin"/>
</dbReference>
<protein>
    <recommendedName>
        <fullName evidence="2">Peptidase S1 domain-containing protein</fullName>
    </recommendedName>
</protein>
<dbReference type="PANTHER" id="PTHR24260">
    <property type="match status" value="1"/>
</dbReference>
<dbReference type="GeneID" id="106673248"/>
<dbReference type="GO" id="GO:0006508">
    <property type="term" value="P:proteolysis"/>
    <property type="evidence" value="ECO:0007669"/>
    <property type="project" value="InterPro"/>
</dbReference>